<keyword evidence="8" id="KW-1185">Reference proteome</keyword>
<keyword evidence="4" id="KW-0539">Nucleus</keyword>
<dbReference type="Proteomes" id="UP001428341">
    <property type="component" value="Unassembled WGS sequence"/>
</dbReference>
<evidence type="ECO:0000259" key="6">
    <source>
        <dbReference type="PROSITE" id="PS50090"/>
    </source>
</evidence>
<evidence type="ECO:0000256" key="1">
    <source>
        <dbReference type="ARBA" id="ARBA00004123"/>
    </source>
</evidence>
<evidence type="ECO:0000256" key="4">
    <source>
        <dbReference type="ARBA" id="ARBA00023242"/>
    </source>
</evidence>
<gene>
    <name evidence="7" type="ORF">WN944_021068</name>
</gene>
<evidence type="ECO:0000256" key="2">
    <source>
        <dbReference type="ARBA" id="ARBA00023015"/>
    </source>
</evidence>
<evidence type="ECO:0000313" key="7">
    <source>
        <dbReference type="EMBL" id="KAK9228120.1"/>
    </source>
</evidence>
<dbReference type="EMBL" id="JBCGBO010000001">
    <property type="protein sequence ID" value="KAK9228120.1"/>
    <property type="molecule type" value="Genomic_DNA"/>
</dbReference>
<evidence type="ECO:0000313" key="8">
    <source>
        <dbReference type="Proteomes" id="UP001428341"/>
    </source>
</evidence>
<dbReference type="GO" id="GO:0003700">
    <property type="term" value="F:DNA-binding transcription factor activity"/>
    <property type="evidence" value="ECO:0007669"/>
    <property type="project" value="InterPro"/>
</dbReference>
<name>A0AAP0QZF0_9ROSI</name>
<keyword evidence="2" id="KW-0805">Transcription regulation</keyword>
<sequence>MEYSGQRTSTISGSSWTAKKNKLFENALAIYDKDTPDRWQIIAKIVGGTSEEEVKRRYEMLVDDIKSIESDRVPLPDYAQNDTSNEKRRAEA</sequence>
<dbReference type="SMART" id="SM00717">
    <property type="entry name" value="SANT"/>
    <property type="match status" value="1"/>
</dbReference>
<proteinExistence type="predicted"/>
<dbReference type="Gene3D" id="1.10.10.60">
    <property type="entry name" value="Homeodomain-like"/>
    <property type="match status" value="1"/>
</dbReference>
<dbReference type="CDD" id="cd00167">
    <property type="entry name" value="SANT"/>
    <property type="match status" value="1"/>
</dbReference>
<feature type="domain" description="Myb-like" evidence="6">
    <location>
        <begin position="8"/>
        <end position="62"/>
    </location>
</feature>
<protein>
    <recommendedName>
        <fullName evidence="6">Myb-like domain-containing protein</fullName>
    </recommendedName>
</protein>
<dbReference type="SUPFAM" id="SSF46689">
    <property type="entry name" value="Homeodomain-like"/>
    <property type="match status" value="1"/>
</dbReference>
<dbReference type="InterPro" id="IPR009057">
    <property type="entry name" value="Homeodomain-like_sf"/>
</dbReference>
<evidence type="ECO:0000256" key="5">
    <source>
        <dbReference type="SAM" id="MobiDB-lite"/>
    </source>
</evidence>
<dbReference type="PANTHER" id="PTHR43952">
    <property type="entry name" value="MYB FAMILY TRANSCRIPTION FACTOR-RELATED"/>
    <property type="match status" value="1"/>
</dbReference>
<dbReference type="Pfam" id="PF23082">
    <property type="entry name" value="Myb_DNA-binding_2"/>
    <property type="match status" value="1"/>
</dbReference>
<dbReference type="FunFam" id="1.10.10.60:FF:000154">
    <property type="entry name" value="Transcription factor SRM1"/>
    <property type="match status" value="1"/>
</dbReference>
<evidence type="ECO:0000256" key="3">
    <source>
        <dbReference type="ARBA" id="ARBA00023163"/>
    </source>
</evidence>
<accession>A0AAP0QZF0</accession>
<organism evidence="7 8">
    <name type="scientific">Citrus x changshan-huyou</name>
    <dbReference type="NCBI Taxonomy" id="2935761"/>
    <lineage>
        <taxon>Eukaryota</taxon>
        <taxon>Viridiplantae</taxon>
        <taxon>Streptophyta</taxon>
        <taxon>Embryophyta</taxon>
        <taxon>Tracheophyta</taxon>
        <taxon>Spermatophyta</taxon>
        <taxon>Magnoliopsida</taxon>
        <taxon>eudicotyledons</taxon>
        <taxon>Gunneridae</taxon>
        <taxon>Pentapetalae</taxon>
        <taxon>rosids</taxon>
        <taxon>malvids</taxon>
        <taxon>Sapindales</taxon>
        <taxon>Rutaceae</taxon>
        <taxon>Aurantioideae</taxon>
        <taxon>Citrus</taxon>
    </lineage>
</organism>
<dbReference type="PROSITE" id="PS50090">
    <property type="entry name" value="MYB_LIKE"/>
    <property type="match status" value="1"/>
</dbReference>
<dbReference type="InterPro" id="IPR001005">
    <property type="entry name" value="SANT/Myb"/>
</dbReference>
<feature type="region of interest" description="Disordered" evidence="5">
    <location>
        <begin position="72"/>
        <end position="92"/>
    </location>
</feature>
<reference evidence="7 8" key="1">
    <citation type="submission" date="2024-05" db="EMBL/GenBank/DDBJ databases">
        <title>Haplotype-resolved chromosome-level genome assembly of Huyou (Citrus changshanensis).</title>
        <authorList>
            <person name="Miao C."/>
            <person name="Chen W."/>
            <person name="Wu Y."/>
            <person name="Wang L."/>
            <person name="Zhao S."/>
            <person name="Grierson D."/>
            <person name="Xu C."/>
            <person name="Chen K."/>
        </authorList>
    </citation>
    <scope>NUCLEOTIDE SEQUENCE [LARGE SCALE GENOMIC DNA]</scope>
    <source>
        <strain evidence="7">01-14</strain>
        <tissue evidence="7">Leaf</tissue>
    </source>
</reference>
<dbReference type="InterPro" id="IPR044636">
    <property type="entry name" value="RADIALIS-like"/>
</dbReference>
<comment type="caution">
    <text evidence="7">The sequence shown here is derived from an EMBL/GenBank/DDBJ whole genome shotgun (WGS) entry which is preliminary data.</text>
</comment>
<dbReference type="AlphaFoldDB" id="A0AAP0QZF0"/>
<dbReference type="GO" id="GO:0005634">
    <property type="term" value="C:nucleus"/>
    <property type="evidence" value="ECO:0007669"/>
    <property type="project" value="UniProtKB-SubCell"/>
</dbReference>
<keyword evidence="3" id="KW-0804">Transcription</keyword>
<dbReference type="PANTHER" id="PTHR43952:SF60">
    <property type="entry name" value="PROTEIN RADIALIS-LIKE 3"/>
    <property type="match status" value="1"/>
</dbReference>
<comment type="subcellular location">
    <subcellularLocation>
        <location evidence="1">Nucleus</location>
    </subcellularLocation>
</comment>